<dbReference type="AlphaFoldDB" id="A0A1G8KT69"/>
<evidence type="ECO:0000313" key="2">
    <source>
        <dbReference type="EMBL" id="SDI46562.1"/>
    </source>
</evidence>
<gene>
    <name evidence="2" type="ORF">SAMN04488123_102285</name>
</gene>
<dbReference type="InterPro" id="IPR010981">
    <property type="entry name" value="SinR/SinI_dimer_dom"/>
</dbReference>
<dbReference type="EMBL" id="FNEN01000002">
    <property type="protein sequence ID" value="SDI46562.1"/>
    <property type="molecule type" value="Genomic_DNA"/>
</dbReference>
<dbReference type="Pfam" id="PF08671">
    <property type="entry name" value="SinI"/>
    <property type="match status" value="1"/>
</dbReference>
<name>A0A1G8KT69_9BACI</name>
<dbReference type="GO" id="GO:0006355">
    <property type="term" value="P:regulation of DNA-templated transcription"/>
    <property type="evidence" value="ECO:0007669"/>
    <property type="project" value="InterPro"/>
</dbReference>
<sequence>MYENLKREGHVSNVNHMNVDPEWVELIKEARDMGISKEHIGRFFEEATVIKNT</sequence>
<keyword evidence="3" id="KW-1185">Reference proteome</keyword>
<organism evidence="2 3">
    <name type="scientific">Natribacillus halophilus</name>
    <dbReference type="NCBI Taxonomy" id="549003"/>
    <lineage>
        <taxon>Bacteria</taxon>
        <taxon>Bacillati</taxon>
        <taxon>Bacillota</taxon>
        <taxon>Bacilli</taxon>
        <taxon>Bacillales</taxon>
        <taxon>Bacillaceae</taxon>
        <taxon>Natribacillus</taxon>
    </lineage>
</organism>
<accession>A0A1G8KT69</accession>
<dbReference type="PROSITE" id="PS51500">
    <property type="entry name" value="SIN"/>
    <property type="match status" value="1"/>
</dbReference>
<evidence type="ECO:0000259" key="1">
    <source>
        <dbReference type="PROSITE" id="PS51500"/>
    </source>
</evidence>
<dbReference type="RefSeq" id="WP_090396184.1">
    <property type="nucleotide sequence ID" value="NZ_FNEN01000002.1"/>
</dbReference>
<evidence type="ECO:0000313" key="3">
    <source>
        <dbReference type="Proteomes" id="UP000198853"/>
    </source>
</evidence>
<feature type="domain" description="Sin" evidence="1">
    <location>
        <begin position="10"/>
        <end position="48"/>
    </location>
</feature>
<reference evidence="2 3" key="1">
    <citation type="submission" date="2016-10" db="EMBL/GenBank/DDBJ databases">
        <authorList>
            <person name="de Groot N.N."/>
        </authorList>
    </citation>
    <scope>NUCLEOTIDE SEQUENCE [LARGE SCALE GENOMIC DNA]</scope>
    <source>
        <strain evidence="2 3">DSM 21771</strain>
    </source>
</reference>
<dbReference type="Proteomes" id="UP000198853">
    <property type="component" value="Unassembled WGS sequence"/>
</dbReference>
<dbReference type="GO" id="GO:0046983">
    <property type="term" value="F:protein dimerization activity"/>
    <property type="evidence" value="ECO:0007669"/>
    <property type="project" value="InterPro"/>
</dbReference>
<proteinExistence type="predicted"/>
<dbReference type="SUPFAM" id="SSF47406">
    <property type="entry name" value="SinR repressor dimerisation domain-like"/>
    <property type="match status" value="1"/>
</dbReference>
<protein>
    <submittedName>
        <fullName evidence="2">Anti-repressor SinI</fullName>
    </submittedName>
</protein>
<dbReference type="InterPro" id="IPR036281">
    <property type="entry name" value="SinR/SinI_dimer_dom_sf"/>
</dbReference>